<evidence type="ECO:0000313" key="9">
    <source>
        <dbReference type="EMBL" id="MDO4841992.1"/>
    </source>
</evidence>
<gene>
    <name evidence="9" type="primary">nadE</name>
    <name evidence="9" type="ORF">Q3982_04870</name>
</gene>
<evidence type="ECO:0000256" key="4">
    <source>
        <dbReference type="ARBA" id="ARBA00022840"/>
    </source>
</evidence>
<name>A0AA43UB56_9ACTN</name>
<dbReference type="PANTHER" id="PTHR23090">
    <property type="entry name" value="NH 3 /GLUTAMINE-DEPENDENT NAD + SYNTHETASE"/>
    <property type="match status" value="1"/>
</dbReference>
<dbReference type="GO" id="GO:0004359">
    <property type="term" value="F:glutaminase activity"/>
    <property type="evidence" value="ECO:0007669"/>
    <property type="project" value="InterPro"/>
</dbReference>
<keyword evidence="2 6" id="KW-0436">Ligase</keyword>
<protein>
    <recommendedName>
        <fullName evidence="7">NH(3)-dependent NAD(+) synthetase</fullName>
        <ecNumber evidence="7">6.3.1.5</ecNumber>
    </recommendedName>
</protein>
<comment type="caution">
    <text evidence="9">The sequence shown here is derived from an EMBL/GenBank/DDBJ whole genome shotgun (WGS) entry which is preliminary data.</text>
</comment>
<dbReference type="InterPro" id="IPR022310">
    <property type="entry name" value="NAD/GMP_synthase"/>
</dbReference>
<dbReference type="CDD" id="cd00553">
    <property type="entry name" value="NAD_synthase"/>
    <property type="match status" value="1"/>
</dbReference>
<keyword evidence="5 6" id="KW-0520">NAD</keyword>
<comment type="catalytic activity">
    <reaction evidence="7">
        <text>deamido-NAD(+) + NH4(+) + ATP = AMP + diphosphate + NAD(+) + H(+)</text>
        <dbReference type="Rhea" id="RHEA:21188"/>
        <dbReference type="ChEBI" id="CHEBI:15378"/>
        <dbReference type="ChEBI" id="CHEBI:28938"/>
        <dbReference type="ChEBI" id="CHEBI:30616"/>
        <dbReference type="ChEBI" id="CHEBI:33019"/>
        <dbReference type="ChEBI" id="CHEBI:57540"/>
        <dbReference type="ChEBI" id="CHEBI:58437"/>
        <dbReference type="ChEBI" id="CHEBI:456215"/>
        <dbReference type="EC" id="6.3.1.5"/>
    </reaction>
</comment>
<comment type="similarity">
    <text evidence="6">Belongs to the NAD synthetase family.</text>
</comment>
<comment type="pathway">
    <text evidence="1">Cofactor biosynthesis; NAD(+) biosynthesis.</text>
</comment>
<evidence type="ECO:0000256" key="6">
    <source>
        <dbReference type="RuleBase" id="RU003811"/>
    </source>
</evidence>
<keyword evidence="4 6" id="KW-0067">ATP-binding</keyword>
<dbReference type="EMBL" id="JAUMVS010000074">
    <property type="protein sequence ID" value="MDO4841992.1"/>
    <property type="molecule type" value="Genomic_DNA"/>
</dbReference>
<evidence type="ECO:0000256" key="1">
    <source>
        <dbReference type="ARBA" id="ARBA00004790"/>
    </source>
</evidence>
<feature type="domain" description="NAD/GMP synthase" evidence="8">
    <location>
        <begin position="19"/>
        <end position="268"/>
    </location>
</feature>
<evidence type="ECO:0000256" key="2">
    <source>
        <dbReference type="ARBA" id="ARBA00022598"/>
    </source>
</evidence>
<organism evidence="9 10">
    <name type="scientific">Phoenicibacter congonensis</name>
    <dbReference type="NCBI Taxonomy" id="1944646"/>
    <lineage>
        <taxon>Bacteria</taxon>
        <taxon>Bacillati</taxon>
        <taxon>Actinomycetota</taxon>
        <taxon>Coriobacteriia</taxon>
        <taxon>Eggerthellales</taxon>
        <taxon>Eggerthellaceae</taxon>
        <taxon>Phoenicibacter</taxon>
    </lineage>
</organism>
<dbReference type="InterPro" id="IPR014729">
    <property type="entry name" value="Rossmann-like_a/b/a_fold"/>
</dbReference>
<sequence>MKKSNYRFDREQAHEIIVETFKKTYEDAGYTGDFVVGLSGGIDSALVAYFAVEAFGKNRVHGIILPSNTTSEHSINLALELGQNLGIDVHGVPIGKLADDFVSNFEKNYECELAPLTRGNISARLRMMCLMTAANEWGWKVLNTGNRTEAMLGYCTLHGDMVGEYSPIGDVLKTEVYQIAEMINLISKSRDGVELIPSEIITRPATAELMDGQTDEQEIGASYATIDRILWGRFAQDMTVDEFVAFGFDKDVVNSVLARAAANAFKAKFYAPHPVIHPELN</sequence>
<dbReference type="AlphaFoldDB" id="A0AA43UB56"/>
<dbReference type="InterPro" id="IPR003694">
    <property type="entry name" value="NAD_synthase"/>
</dbReference>
<dbReference type="GO" id="GO:0005737">
    <property type="term" value="C:cytoplasm"/>
    <property type="evidence" value="ECO:0007669"/>
    <property type="project" value="InterPro"/>
</dbReference>
<evidence type="ECO:0000256" key="3">
    <source>
        <dbReference type="ARBA" id="ARBA00022741"/>
    </source>
</evidence>
<keyword evidence="3 6" id="KW-0547">Nucleotide-binding</keyword>
<dbReference type="PANTHER" id="PTHR23090:SF9">
    <property type="entry name" value="GLUTAMINE-DEPENDENT NAD(+) SYNTHETASE"/>
    <property type="match status" value="1"/>
</dbReference>
<accession>A0AA43UB56</accession>
<evidence type="ECO:0000256" key="7">
    <source>
        <dbReference type="RuleBase" id="RU003812"/>
    </source>
</evidence>
<dbReference type="GO" id="GO:0009435">
    <property type="term" value="P:NAD+ biosynthetic process"/>
    <property type="evidence" value="ECO:0007669"/>
    <property type="project" value="InterPro"/>
</dbReference>
<keyword evidence="10" id="KW-1185">Reference proteome</keyword>
<dbReference type="EC" id="6.3.1.5" evidence="7"/>
<dbReference type="GO" id="GO:0005524">
    <property type="term" value="F:ATP binding"/>
    <property type="evidence" value="ECO:0007669"/>
    <property type="project" value="UniProtKB-KW"/>
</dbReference>
<dbReference type="SUPFAM" id="SSF52402">
    <property type="entry name" value="Adenine nucleotide alpha hydrolases-like"/>
    <property type="match status" value="1"/>
</dbReference>
<dbReference type="Gene3D" id="3.40.50.620">
    <property type="entry name" value="HUPs"/>
    <property type="match status" value="1"/>
</dbReference>
<dbReference type="Proteomes" id="UP001168575">
    <property type="component" value="Unassembled WGS sequence"/>
</dbReference>
<proteinExistence type="inferred from homology"/>
<evidence type="ECO:0000259" key="8">
    <source>
        <dbReference type="Pfam" id="PF02540"/>
    </source>
</evidence>
<dbReference type="FunFam" id="3.40.50.620:FF:000106">
    <property type="entry name" value="Glutamine-dependent NAD(+) synthetase"/>
    <property type="match status" value="1"/>
</dbReference>
<dbReference type="GO" id="GO:0008795">
    <property type="term" value="F:NAD+ synthase activity"/>
    <property type="evidence" value="ECO:0007669"/>
    <property type="project" value="UniProtKB-EC"/>
</dbReference>
<dbReference type="NCBIfam" id="TIGR00552">
    <property type="entry name" value="nadE"/>
    <property type="match status" value="1"/>
</dbReference>
<evidence type="ECO:0000256" key="5">
    <source>
        <dbReference type="ARBA" id="ARBA00023027"/>
    </source>
</evidence>
<reference evidence="9" key="1">
    <citation type="submission" date="2023-07" db="EMBL/GenBank/DDBJ databases">
        <title>Between Cages and Wild: Unraveling the Impact of Captivity on Animal Microbiomes and Antimicrobial Resistance.</title>
        <authorList>
            <person name="Schmartz G.P."/>
            <person name="Rehner J."/>
            <person name="Schuff M.J."/>
            <person name="Becker S.L."/>
            <person name="Kravczyk M."/>
            <person name="Gurevich A."/>
            <person name="Francke R."/>
            <person name="Mueller R."/>
            <person name="Keller V."/>
            <person name="Keller A."/>
        </authorList>
    </citation>
    <scope>NUCLEOTIDE SEQUENCE</scope>
    <source>
        <strain evidence="9">S12M_St_49</strain>
    </source>
</reference>
<dbReference type="Pfam" id="PF02540">
    <property type="entry name" value="NAD_synthase"/>
    <property type="match status" value="1"/>
</dbReference>
<dbReference type="GO" id="GO:0003952">
    <property type="term" value="F:NAD+ synthase (glutamine-hydrolyzing) activity"/>
    <property type="evidence" value="ECO:0007669"/>
    <property type="project" value="InterPro"/>
</dbReference>
<evidence type="ECO:0000313" key="10">
    <source>
        <dbReference type="Proteomes" id="UP001168575"/>
    </source>
</evidence>